<evidence type="ECO:0000256" key="6">
    <source>
        <dbReference type="SAM" id="SignalP"/>
    </source>
</evidence>
<dbReference type="SUPFAM" id="SSF56925">
    <property type="entry name" value="OMPA-like"/>
    <property type="match status" value="1"/>
</dbReference>
<keyword evidence="9" id="KW-1185">Reference proteome</keyword>
<sequence length="202" mass="21520">MKKGFLSMVAALFVLLVSASFAQAATPYVSASAGLGILTDSNLEYDGGEVEDYLEYKSGFVVNGALGLDGDMYRVEGAVGYQVNDVDAILDFIDPDDLEVSILSFMANGYVDLEMADSPVTPYVMAGLGVASVDFDYEGGEGFDETAFAYQFGAGVGIQATSNVMVDLGYRYFATSDIDIEESDDSLDIDTHNFMAGVRVAL</sequence>
<gene>
    <name evidence="8" type="ORF">INT08_00430</name>
</gene>
<dbReference type="Pfam" id="PF13505">
    <property type="entry name" value="OMP_b-brl"/>
    <property type="match status" value="1"/>
</dbReference>
<evidence type="ECO:0000256" key="5">
    <source>
        <dbReference type="ARBA" id="ARBA00023136"/>
    </source>
</evidence>
<comment type="caution">
    <text evidence="8">The sequence shown here is derived from an EMBL/GenBank/DDBJ whole genome shotgun (WGS) entry which is preliminary data.</text>
</comment>
<dbReference type="InterPro" id="IPR027385">
    <property type="entry name" value="Beta-barrel_OMP"/>
</dbReference>
<evidence type="ECO:0000256" key="3">
    <source>
        <dbReference type="ARBA" id="ARBA00022692"/>
    </source>
</evidence>
<dbReference type="Proteomes" id="UP000619838">
    <property type="component" value="Unassembled WGS sequence"/>
</dbReference>
<dbReference type="PANTHER" id="PTHR35892">
    <property type="entry name" value="OUTER MEMBRANE PROTEIN PAGN-RELATED"/>
    <property type="match status" value="1"/>
</dbReference>
<comment type="subcellular location">
    <subcellularLocation>
        <location evidence="1">Cell outer membrane</location>
        <topology evidence="1">Multi-pass membrane protein</topology>
    </subcellularLocation>
</comment>
<keyword evidence="3" id="KW-0812">Transmembrane</keyword>
<evidence type="ECO:0000259" key="7">
    <source>
        <dbReference type="Pfam" id="PF13505"/>
    </source>
</evidence>
<dbReference type="PANTHER" id="PTHR35892:SF2">
    <property type="entry name" value="OUTER MEMBRANE PROTEIN PAGN"/>
    <property type="match status" value="1"/>
</dbReference>
<dbReference type="Gene3D" id="2.40.160.20">
    <property type="match status" value="1"/>
</dbReference>
<reference evidence="8 9" key="1">
    <citation type="journal article" date="2020" name="Microorganisms">
        <title>Simultaneous Genome Sequencing of Prosthecochloris ethylica and Desulfuromonas acetoxidans within a Syntrophic Mixture Reveals Unique Pili and Protein Interactions.</title>
        <authorList>
            <person name="Kyndt J.A."/>
            <person name="Van Beeumen J.J."/>
            <person name="Meyer T.E."/>
        </authorList>
    </citation>
    <scope>NUCLEOTIDE SEQUENCE [LARGE SCALE GENOMIC DNA]</scope>
    <source>
        <strain evidence="8 9">N3</strain>
    </source>
</reference>
<proteinExistence type="predicted"/>
<evidence type="ECO:0000256" key="1">
    <source>
        <dbReference type="ARBA" id="ARBA00004571"/>
    </source>
</evidence>
<evidence type="ECO:0000256" key="4">
    <source>
        <dbReference type="ARBA" id="ARBA00022729"/>
    </source>
</evidence>
<organism evidence="8 9">
    <name type="scientific">Prosthecochloris ethylica</name>
    <dbReference type="NCBI Taxonomy" id="2743976"/>
    <lineage>
        <taxon>Bacteria</taxon>
        <taxon>Pseudomonadati</taxon>
        <taxon>Chlorobiota</taxon>
        <taxon>Chlorobiia</taxon>
        <taxon>Chlorobiales</taxon>
        <taxon>Chlorobiaceae</taxon>
        <taxon>Prosthecochloris</taxon>
    </lineage>
</organism>
<keyword evidence="4 6" id="KW-0732">Signal</keyword>
<feature type="chain" id="PRO_5045715768" evidence="6">
    <location>
        <begin position="25"/>
        <end position="202"/>
    </location>
</feature>
<dbReference type="InterPro" id="IPR011250">
    <property type="entry name" value="OMP/PagP_B-barrel"/>
</dbReference>
<dbReference type="EMBL" id="JADGII010000001">
    <property type="protein sequence ID" value="MBF0635646.1"/>
    <property type="molecule type" value="Genomic_DNA"/>
</dbReference>
<keyword evidence="2" id="KW-1134">Transmembrane beta strand</keyword>
<dbReference type="InterPro" id="IPR051723">
    <property type="entry name" value="Bact_OM_Invasion-Related"/>
</dbReference>
<accession>A0ABR9XNM9</accession>
<evidence type="ECO:0000313" key="8">
    <source>
        <dbReference type="EMBL" id="MBF0635646.1"/>
    </source>
</evidence>
<feature type="signal peptide" evidence="6">
    <location>
        <begin position="1"/>
        <end position="24"/>
    </location>
</feature>
<name>A0ABR9XNM9_9CHLB</name>
<protein>
    <submittedName>
        <fullName evidence="8">Porin family protein</fullName>
    </submittedName>
</protein>
<feature type="domain" description="Outer membrane protein beta-barrel" evidence="7">
    <location>
        <begin position="10"/>
        <end position="198"/>
    </location>
</feature>
<keyword evidence="5" id="KW-0472">Membrane</keyword>
<evidence type="ECO:0000256" key="2">
    <source>
        <dbReference type="ARBA" id="ARBA00022452"/>
    </source>
</evidence>
<evidence type="ECO:0000313" key="9">
    <source>
        <dbReference type="Proteomes" id="UP000619838"/>
    </source>
</evidence>